<accession>A0A0G0REX9</accession>
<reference evidence="1 2" key="1">
    <citation type="journal article" date="2015" name="Nature">
        <title>rRNA introns, odd ribosomes, and small enigmatic genomes across a large radiation of phyla.</title>
        <authorList>
            <person name="Brown C.T."/>
            <person name="Hug L.A."/>
            <person name="Thomas B.C."/>
            <person name="Sharon I."/>
            <person name="Castelle C.J."/>
            <person name="Singh A."/>
            <person name="Wilkins M.J."/>
            <person name="Williams K.H."/>
            <person name="Banfield J.F."/>
        </authorList>
    </citation>
    <scope>NUCLEOTIDE SEQUENCE [LARGE SCALE GENOMIC DNA]</scope>
</reference>
<evidence type="ECO:0000313" key="2">
    <source>
        <dbReference type="Proteomes" id="UP000034665"/>
    </source>
</evidence>
<dbReference type="Proteomes" id="UP000034665">
    <property type="component" value="Unassembled WGS sequence"/>
</dbReference>
<dbReference type="EMBL" id="LBWR01000003">
    <property type="protein sequence ID" value="KKR12192.1"/>
    <property type="molecule type" value="Genomic_DNA"/>
</dbReference>
<dbReference type="AlphaFoldDB" id="A0A0G0REX9"/>
<comment type="caution">
    <text evidence="1">The sequence shown here is derived from an EMBL/GenBank/DDBJ whole genome shotgun (WGS) entry which is preliminary data.</text>
</comment>
<evidence type="ECO:0000313" key="1">
    <source>
        <dbReference type="EMBL" id="KKR12192.1"/>
    </source>
</evidence>
<name>A0A0G0REX9_9BACT</name>
<dbReference type="STRING" id="1619013.UT41_C0003G0119"/>
<proteinExistence type="predicted"/>
<sequence length="29" mass="3313">MELIMSRPKSAKETKVLVVRLEQKTNVLA</sequence>
<protein>
    <submittedName>
        <fullName evidence="1">Uncharacterized protein</fullName>
    </submittedName>
</protein>
<organism evidence="1 2">
    <name type="scientific">Candidatus Wolfebacteria bacterium GW2011_GWC2_39_22</name>
    <dbReference type="NCBI Taxonomy" id="1619013"/>
    <lineage>
        <taxon>Bacteria</taxon>
        <taxon>Candidatus Wolfeibacteriota</taxon>
    </lineage>
</organism>
<gene>
    <name evidence="1" type="ORF">UT41_C0003G0119</name>
</gene>